<feature type="compositionally biased region" description="Acidic residues" evidence="1">
    <location>
        <begin position="2583"/>
        <end position="2593"/>
    </location>
</feature>
<protein>
    <submittedName>
        <fullName evidence="2">Uncharacterized protein</fullName>
    </submittedName>
</protein>
<name>A0AA39G5Z4_MICHY</name>
<dbReference type="InterPro" id="IPR036322">
    <property type="entry name" value="WD40_repeat_dom_sf"/>
</dbReference>
<feature type="compositionally biased region" description="Acidic residues" evidence="1">
    <location>
        <begin position="1444"/>
        <end position="1453"/>
    </location>
</feature>
<dbReference type="GO" id="GO:0016020">
    <property type="term" value="C:membrane"/>
    <property type="evidence" value="ECO:0007669"/>
    <property type="project" value="TreeGrafter"/>
</dbReference>
<dbReference type="GO" id="GO:0017124">
    <property type="term" value="F:SH3 domain binding"/>
    <property type="evidence" value="ECO:0007669"/>
    <property type="project" value="TreeGrafter"/>
</dbReference>
<feature type="compositionally biased region" description="Basic and acidic residues" evidence="1">
    <location>
        <begin position="817"/>
        <end position="919"/>
    </location>
</feature>
<dbReference type="GO" id="GO:0003723">
    <property type="term" value="F:RNA binding"/>
    <property type="evidence" value="ECO:0007669"/>
    <property type="project" value="InterPro"/>
</dbReference>
<sequence length="4244" mass="476037">MSGGGYRGKSFGPHGARYNNLRSDGHDDGRRRSDNRGGRSRGNNRHHRNYSHEKFDNSSLSRSNRRSQNDNWSSPRSFSRWDQQSTSSPSSSTSSSPALHNQSSSSSSWSQNQDQDFQNKSMRFQYNNDSQHYYNRGGRGFFPRGGYRFPNLRGPQNFFSPYYPAPYRDNAYNQHDKEVVQEEPTTPLLGSEEERQQKITEAADELKRKLLCTSVTNDDVNIDRWDDDDPHLKAIKNDESNAIKLIPELKHGPPELNLTPNDLKDIGKLNDKDTIDPIVMHDCNVANRLSDTTVMPIHDNTIHNNEHINTNLILKTATNVNIADKSDNIIDKQVIHTTCSVDTINNSEDSVLHTVTADGFKIKTTVNSNTVEETAVTETSDMNEEFIQAMIIDKTPNVVTAVADTSDRNKLLNTEVPDLTVTNSSTTESLHAANDNQTTKDKNISENNSQKIPFLSNFTIQIPQEKKNLNQIQFVEEQADKSKINNKQEKNNQLISKSSIDYNQDNSSGYCGTIINCNFPEPSDILQPPPLPPPLPQSSYESTGSSRNVLPEYNSVINSSNISSSCGTFHPSSTFDSHLPVISPIMSATSVVNPSINISAPLPGYSIGQGYIPMGPYAAGVSLAYPQVIPALEYVSTQTVPPLPPPLPRSPPILQDVCASSINEDDDVLDELKKAMEFAKQCMIMGNNNDTEDEDIGFPTFPDLPPIMPETAPPENPKVTKKNAKCKKSKQEMFGPHLETIAKAKEKTMNDSVETYINLIENRQAADDKTRRKIVFNLNSKFKVLNKNEDVWMDESMEEMNSLMQRKLRPLSPVTLGEKDGNSKNDSKNEGIENSDKIKEPEKHKESVKTKETGRTEDSKKIKESSKIKEREKIKEHERIRECKKTKEPEKNLKRDNKSENNNHRKSTDLIRANDKERYEHKKKIDKLFESSSSNNIAKKNLSSSATSRKVDKTTDNNIVNSEKYNASKSQSSPSNKSAIKITAPTYLNESSWKDRVIGRFLKMSKNDIQNMINNSSLRKFDIAMQHLVKEKKSSLSMEMRNHEDEKMKTSTYDNEDFMSQLQAILDPAATVDVTNLPTNFIHQLSEVLHLESLPKVNVASTVESNKNNEHSMPSIQESSTSSKIDPKLSSESSRCVETNIPAISTYDMSKSWKIDNRVSKDIVKNESSTVVEATACTRAKIKCGQNNKTKNQHKQNKVTPLSVPSGSSGNSNEIEVDDPDVMIVKNVPQTKSKKQPLKIDTKITTAAPPVINTTSAVVIERLSLVDTSTTTTTTTTATTSTVIPRIETPIVTRVARQAVELDKLFTAGISKAKAAGRSVDATNTSSTIDETILDTRTRKVMQRETKRGDITESTWSRKGIQDADIYRNLTKEEYEAQYGESSSPNMCFEDEYRKFSAVRSCKTSGTVREAMSHTTTHLEKSAPCEFHSPLRAPSQNMLIETEGDGVESDSQNDSDTSSSSSSDLSSDVESSLIDVSKVLKFIKEREKMAKKRSINEEIRDEVTAEIDKRRKEKNAKHKSHKIRSKKREKRKKEKKIKKKKPKKKRRHKSHHLSHSDDDVAEKNELPLRLLNDHEIKREPSNEEPPKTIEEVPKATVEPRRSIHAKKTLTTVATSNSLNKSVCSEASISIPQNSLTIAPKLSVSSIIPTSNSTASTFKTNPMLNSPSLIVTVMNTNVANSSAATPCVSNTTSIVTPSLRTVTAVTLPSGMSLQSSIQHLKTKAQLKQMPEIIKPNQNKDSKIIEQKTIDPKVYEQKLIEPVSSTSENQIVSSEQSVSLSPSNTLSIPTSTVTTTQSGPKKLDIKAYHERAFQRKLKEQNRIRDLVENPTQLTQNLLALPKNKFPTVDGESSGTDNQPEISSNDTSKNIIDKPNCDIMNFSSNEPVLCASMTAKNFIQLNAMDKHSEEIDKNQLNPTELSKMIVRSDCQKNDEISESSTATAKLIMNNVKTVDKKFINIKSEGGKELKLREKVKKRPKKTTTLMATAALTLKKVKSRSTPKKSIIREIHKIDNNIKVTVNNSPPSKNIQSNDGKDKSGNNNSSDNIKANALSIVQKEKVGETNEPLLQDNGAIITDEKLPQEIGPIKNTENHNIVETLYEQSETIENKLDYVEDQNELSIFSHYFKFTKGLISDNLPDTIPQERTELEISPFQVSEIVQNEKDKKEDIIRIASESILNNEDKTSTTTLIPKTEKMSKTKAPFIIAEDIPVNINELNNSHSMENLLKVRIPSEDVSNLFKDDIDNVQSSTPIISDKNIPSPLSVRSITELNSLGSNVITDENESTELLSTSILSNVDATLSSTYKVLHTDSNKTQCYDQLTLDELSDISMDESLCNSKELSQESNADTELLSEAKNNIAIANLLVKNPLLASEDKNEDVVSSVENKIDDCHNCDDNKDHKLNTHAINKDQILSCNENSITEQILQLNNHSEEYSQQPIVIIDRVSPIEKSHNLIHDDSLSFSNTKLSTPELIETPVLIDNNMTELIYNNHELQKMPEDHNSLDVASAINAIVKEIEETENFTPISLNNSPPSQSPSLSNDNIVQSLSVLDEKLIEVVDKTSTEERLSSPIRQLPSKSPHNNDENNIADDDNDDVNINDADNTIENDTNGNISKITEKENTDCQSAVNNADEIGDEVVLKNLDCSKTNELLINSNQFVTESLTSTPRNIETNSSGRDESERSSSEACSVEPNRMQREMSLESSTPEAERQHINRDSLRKNSKLSTRTISHKKHKRHHHDRKKHKLTLGRVEEAIVTNVVNLIPKPTTKGAVMSRMQEIDIAIQQLMNEKMRLYQMLQTDEWPISQNEDTGSEIVKFKENPYLSSNRSVLTKEPRNVVSRSTETLNVEGPAISELPTAKSQTSNAPKKETSKTMKIMSNSDDKCLKNDAETFPIISKKRKHHHDRKDSHKNKKIKINESITSKNRLSSDESLGQKNKSQTRIKNSESGQRKPVKLSQLLAREFKPKESVEKHKSESPTVNDNSRSNSRSESEQLDMHSTSAEIAEIASNESINEVDSSDISSPKNTLSQEDHNKIIYSDESSSDVLSNFNNKQERSTGLSLLERSIKREMGAKKIKTNELKKKLPLKISREMATIFSATTDADSLSSSKLTSNKKQQCKKLGQNTNIKLSEKNKNHVLEVIDAVAKNCINDLYANVKSPEKKQKISKKTNQQLTINKHDVKINDDAKVRDESLAEKIKIQIKSKKETEQMTLTKSTTRITPPISPQSIPPNSNEQNNDETNRVKNKRKILVTMHHDNDNNENKATERNDTLKKNLMVISKEDDVSTSSVVEREQDTTIIDNNSVIIPSKDKDELDKSENSHKQENTVQKTILEDWCDSPHEPDSDVNQSMIVNINSGVIEKEKKPKEITSFPTASAIDNSEIEKPNDALLIIKNPVAVDSTTNATTKLNESILLEKKELLNDSISRKNLIEDSINERDCESSMTKRDQHSKRSRSVEKEVGKPKSTGKQFERSKFTMKEIEGSKSTGKEVEHSKTASSKRDKSKSAVKELERSKSIIKDIERSKSTLEKVNRPKSTVKELERPKSTVKERERLKSISKEQERPKSTVTELERPKSTVKELERSKSIVKELERSKSTVKESEQSKSIIERSISATKELEKSKSTAEELERLNSSVKEIERPKSTVKELERSKSSANELEDIDSPDDNDEDNESINRKRGRTTKRGRQSSSRRSSRQSNDSFKTTSRSRSHSKRMTKSPSAHDRSTPDVEYKSRPVSGSSSSSNSSKRKLNTTPVNILNTTTDKNNSMRKKRKRNYSLEHTYEQMINCKVRLVDCRNLYLRSDILQRMGILRINGWSPLLPRETTPETSADDAPSIIIDEDKNRSDDESMEIIQVDESIDLENISSPESTTDIIIRDPLSFTPQRSPDYIASPRDEDTSTIVDLENENVHEKEKDITADDIEVLTIRTLTPVNNPSTSEKNNDSNSQIMQYTVHKGPILDIKVFGDSFLAASEDGAIYRYCQRSNGILNIYKGHDAAVTCLYIHEVPGTADSGNTRWNLFSGSLDATLRCYDIVNGSLDRHIADVGSPIQCMDQAWGMIFVGTKSGHISRYDIKSGCLREDNLDFSDKPVLALRASTEGARRVLIVASRNQPITIRDAQNGLYLRTISGQRTHTVYSLMRDRNLVYCGTSSTSIPVFDFISGEQVLQYTAGVGIVCMRLYRQLLFAGCYDGNIYVFDTKNAKLVCSIPGPGNMLLSMEIVDDKIIAGSKDRRLHAWQMPIQARTILAERT</sequence>
<feature type="region of interest" description="Disordered" evidence="1">
    <location>
        <begin position="422"/>
        <end position="444"/>
    </location>
</feature>
<feature type="compositionally biased region" description="Basic and acidic residues" evidence="1">
    <location>
        <begin position="3433"/>
        <end position="3443"/>
    </location>
</feature>
<feature type="compositionally biased region" description="Basic residues" evidence="1">
    <location>
        <begin position="2725"/>
        <end position="2740"/>
    </location>
</feature>
<dbReference type="SMART" id="SM00320">
    <property type="entry name" value="WD40"/>
    <property type="match status" value="4"/>
</dbReference>
<dbReference type="EMBL" id="JAQQBR010000001">
    <property type="protein sequence ID" value="KAK0182137.1"/>
    <property type="molecule type" value="Genomic_DNA"/>
</dbReference>
<feature type="compositionally biased region" description="Polar residues" evidence="1">
    <location>
        <begin position="1199"/>
        <end position="1214"/>
    </location>
</feature>
<dbReference type="PANTHER" id="PTHR14435:SF2">
    <property type="entry name" value="ZINC FINGER PROTEIN 106"/>
    <property type="match status" value="1"/>
</dbReference>
<keyword evidence="3" id="KW-1185">Reference proteome</keyword>
<feature type="compositionally biased region" description="Low complexity" evidence="1">
    <location>
        <begin position="1454"/>
        <end position="1470"/>
    </location>
</feature>
<feature type="region of interest" description="Disordered" evidence="1">
    <location>
        <begin position="709"/>
        <end position="729"/>
    </location>
</feature>
<feature type="compositionally biased region" description="Basic residues" evidence="1">
    <location>
        <begin position="3671"/>
        <end position="3681"/>
    </location>
</feature>
<feature type="compositionally biased region" description="Polar residues" evidence="1">
    <location>
        <begin position="956"/>
        <end position="965"/>
    </location>
</feature>
<feature type="compositionally biased region" description="Polar residues" evidence="1">
    <location>
        <begin position="75"/>
        <end position="84"/>
    </location>
</feature>
<comment type="caution">
    <text evidence="2">The sequence shown here is derived from an EMBL/GenBank/DDBJ whole genome shotgun (WGS) entry which is preliminary data.</text>
</comment>
<dbReference type="InterPro" id="IPR042622">
    <property type="entry name" value="Znf106"/>
</dbReference>
<dbReference type="Proteomes" id="UP001168972">
    <property type="component" value="Unassembled WGS sequence"/>
</dbReference>
<feature type="region of interest" description="Disordered" evidence="1">
    <location>
        <begin position="2889"/>
        <end position="3025"/>
    </location>
</feature>
<feature type="region of interest" description="Disordered" evidence="1">
    <location>
        <begin position="2014"/>
        <end position="2044"/>
    </location>
</feature>
<feature type="compositionally biased region" description="Polar residues" evidence="1">
    <location>
        <begin position="2658"/>
        <end position="2669"/>
    </location>
</feature>
<feature type="region of interest" description="Disordered" evidence="1">
    <location>
        <begin position="3204"/>
        <end position="3239"/>
    </location>
</feature>
<feature type="region of interest" description="Disordered" evidence="1">
    <location>
        <begin position="807"/>
        <end position="919"/>
    </location>
</feature>
<feature type="region of interest" description="Disordered" evidence="1">
    <location>
        <begin position="1105"/>
        <end position="1134"/>
    </location>
</feature>
<feature type="compositionally biased region" description="Low complexity" evidence="1">
    <location>
        <begin position="3682"/>
        <end position="3699"/>
    </location>
</feature>
<feature type="compositionally biased region" description="Basic and acidic residues" evidence="1">
    <location>
        <begin position="1554"/>
        <end position="1565"/>
    </location>
</feature>
<feature type="compositionally biased region" description="Basic residues" evidence="1">
    <location>
        <begin position="1511"/>
        <end position="1553"/>
    </location>
</feature>
<accession>A0AA39G5Z4</accession>
<feature type="region of interest" description="Disordered" evidence="1">
    <location>
        <begin position="3611"/>
        <end position="3769"/>
    </location>
</feature>
<feature type="region of interest" description="Disordered" evidence="1">
    <location>
        <begin position="1842"/>
        <end position="1867"/>
    </location>
</feature>
<feature type="compositionally biased region" description="Basic residues" evidence="1">
    <location>
        <begin position="38"/>
        <end position="49"/>
    </location>
</feature>
<dbReference type="InterPro" id="IPR001680">
    <property type="entry name" value="WD40_rpt"/>
</dbReference>
<feature type="compositionally biased region" description="Pro residues" evidence="1">
    <location>
        <begin position="527"/>
        <end position="536"/>
    </location>
</feature>
<proteinExistence type="predicted"/>
<feature type="region of interest" description="Disordered" evidence="1">
    <location>
        <begin position="2658"/>
        <end position="2740"/>
    </location>
</feature>
<feature type="compositionally biased region" description="Polar residues" evidence="1">
    <location>
        <begin position="2014"/>
        <end position="2028"/>
    </location>
</feature>
<feature type="compositionally biased region" description="Polar residues" evidence="1">
    <location>
        <begin position="3004"/>
        <end position="3024"/>
    </location>
</feature>
<feature type="compositionally biased region" description="Polar residues" evidence="1">
    <location>
        <begin position="2600"/>
        <end position="2610"/>
    </location>
</feature>
<dbReference type="PANTHER" id="PTHR14435">
    <property type="entry name" value="ZINC FINGER PROTEIN 106"/>
    <property type="match status" value="1"/>
</dbReference>
<feature type="compositionally biased region" description="Basic and acidic residues" evidence="1">
    <location>
        <begin position="3611"/>
        <end position="3647"/>
    </location>
</feature>
<dbReference type="InterPro" id="IPR015943">
    <property type="entry name" value="WD40/YVTN_repeat-like_dom_sf"/>
</dbReference>
<feature type="compositionally biased region" description="Basic residues" evidence="1">
    <location>
        <begin position="719"/>
        <end position="728"/>
    </location>
</feature>
<feature type="compositionally biased region" description="Low complexity" evidence="1">
    <location>
        <begin position="1771"/>
        <end position="1796"/>
    </location>
</feature>
<feature type="region of interest" description="Disordered" evidence="1">
    <location>
        <begin position="1444"/>
        <end position="1470"/>
    </location>
</feature>
<feature type="compositionally biased region" description="Low complexity" evidence="1">
    <location>
        <begin position="967"/>
        <end position="977"/>
    </location>
</feature>
<evidence type="ECO:0000313" key="3">
    <source>
        <dbReference type="Proteomes" id="UP001168972"/>
    </source>
</evidence>
<feature type="region of interest" description="Disordered" evidence="1">
    <location>
        <begin position="2558"/>
        <end position="2610"/>
    </location>
</feature>
<feature type="compositionally biased region" description="Polar residues" evidence="1">
    <location>
        <begin position="422"/>
        <end position="437"/>
    </location>
</feature>
<feature type="compositionally biased region" description="Basic and acidic residues" evidence="1">
    <location>
        <begin position="2957"/>
        <end position="2971"/>
    </location>
</feature>
<feature type="region of interest" description="Disordered" evidence="1">
    <location>
        <begin position="3433"/>
        <end position="3578"/>
    </location>
</feature>
<feature type="compositionally biased region" description="Low complexity" evidence="1">
    <location>
        <begin position="85"/>
        <end position="110"/>
    </location>
</feature>
<feature type="region of interest" description="Disordered" evidence="1">
    <location>
        <begin position="940"/>
        <end position="977"/>
    </location>
</feature>
<feature type="region of interest" description="Disordered" evidence="1">
    <location>
        <begin position="1764"/>
        <end position="1798"/>
    </location>
</feature>
<feature type="region of interest" description="Disordered" evidence="1">
    <location>
        <begin position="2844"/>
        <end position="2877"/>
    </location>
</feature>
<evidence type="ECO:0000256" key="1">
    <source>
        <dbReference type="SAM" id="MobiDB-lite"/>
    </source>
</evidence>
<feature type="compositionally biased region" description="Polar residues" evidence="1">
    <location>
        <begin position="3745"/>
        <end position="3759"/>
    </location>
</feature>
<feature type="compositionally biased region" description="Basic and acidic residues" evidence="1">
    <location>
        <begin position="2703"/>
        <end position="2715"/>
    </location>
</feature>
<dbReference type="SUPFAM" id="SSF50978">
    <property type="entry name" value="WD40 repeat-like"/>
    <property type="match status" value="1"/>
</dbReference>
<feature type="compositionally biased region" description="Basic and acidic residues" evidence="1">
    <location>
        <begin position="23"/>
        <end position="37"/>
    </location>
</feature>
<feature type="compositionally biased region" description="Basic residues" evidence="1">
    <location>
        <begin position="2892"/>
        <end position="2910"/>
    </location>
</feature>
<dbReference type="Gene3D" id="2.130.10.10">
    <property type="entry name" value="YVTN repeat-like/Quinoprotein amine dehydrogenase"/>
    <property type="match status" value="2"/>
</dbReference>
<gene>
    <name evidence="2" type="ORF">PV327_000303</name>
</gene>
<feature type="compositionally biased region" description="Polar residues" evidence="1">
    <location>
        <begin position="1848"/>
        <end position="1867"/>
    </location>
</feature>
<feature type="region of interest" description="Disordered" evidence="1">
    <location>
        <begin position="1187"/>
        <end position="1216"/>
    </location>
</feature>
<feature type="compositionally biased region" description="Polar residues" evidence="1">
    <location>
        <begin position="2914"/>
        <end position="2943"/>
    </location>
</feature>
<organism evidence="2 3">
    <name type="scientific">Microctonus hyperodae</name>
    <name type="common">Parasitoid wasp</name>
    <dbReference type="NCBI Taxonomy" id="165561"/>
    <lineage>
        <taxon>Eukaryota</taxon>
        <taxon>Metazoa</taxon>
        <taxon>Ecdysozoa</taxon>
        <taxon>Arthropoda</taxon>
        <taxon>Hexapoda</taxon>
        <taxon>Insecta</taxon>
        <taxon>Pterygota</taxon>
        <taxon>Neoptera</taxon>
        <taxon>Endopterygota</taxon>
        <taxon>Hymenoptera</taxon>
        <taxon>Apocrita</taxon>
        <taxon>Ichneumonoidea</taxon>
        <taxon>Braconidae</taxon>
        <taxon>Euphorinae</taxon>
        <taxon>Microctonus</taxon>
    </lineage>
</organism>
<feature type="compositionally biased region" description="Basic and acidic residues" evidence="1">
    <location>
        <begin position="3465"/>
        <end position="3578"/>
    </location>
</feature>
<reference evidence="2" key="1">
    <citation type="journal article" date="2023" name="bioRxiv">
        <title>Scaffold-level genome assemblies of two parasitoid biocontrol wasps reveal the parthenogenesis mechanism and an associated novel virus.</title>
        <authorList>
            <person name="Inwood S."/>
            <person name="Skelly J."/>
            <person name="Guhlin J."/>
            <person name="Harrop T."/>
            <person name="Goldson S."/>
            <person name="Dearden P."/>
        </authorList>
    </citation>
    <scope>NUCLEOTIDE SEQUENCE</scope>
    <source>
        <strain evidence="2">Lincoln</strain>
        <tissue evidence="2">Whole body</tissue>
    </source>
</reference>
<reference evidence="2" key="2">
    <citation type="submission" date="2023-03" db="EMBL/GenBank/DDBJ databases">
        <authorList>
            <person name="Inwood S.N."/>
            <person name="Skelly J.G."/>
            <person name="Guhlin J."/>
            <person name="Harrop T.W.R."/>
            <person name="Goldson S.G."/>
            <person name="Dearden P.K."/>
        </authorList>
    </citation>
    <scope>NUCLEOTIDE SEQUENCE</scope>
    <source>
        <strain evidence="2">Lincoln</strain>
        <tissue evidence="2">Whole body</tissue>
    </source>
</reference>
<feature type="compositionally biased region" description="Acidic residues" evidence="1">
    <location>
        <begin position="3652"/>
        <end position="3667"/>
    </location>
</feature>
<feature type="region of interest" description="Disordered" evidence="1">
    <location>
        <begin position="1"/>
        <end position="115"/>
    </location>
</feature>
<evidence type="ECO:0000313" key="2">
    <source>
        <dbReference type="EMBL" id="KAK0182137.1"/>
    </source>
</evidence>
<dbReference type="GO" id="GO:0005829">
    <property type="term" value="C:cytosol"/>
    <property type="evidence" value="ECO:0007669"/>
    <property type="project" value="TreeGrafter"/>
</dbReference>
<feature type="region of interest" description="Disordered" evidence="1">
    <location>
        <begin position="1509"/>
        <end position="1565"/>
    </location>
</feature>
<feature type="compositionally biased region" description="Basic residues" evidence="1">
    <location>
        <begin position="3700"/>
        <end position="3710"/>
    </location>
</feature>
<feature type="compositionally biased region" description="Basic and acidic residues" evidence="1">
    <location>
        <begin position="3714"/>
        <end position="3727"/>
    </location>
</feature>
<feature type="region of interest" description="Disordered" evidence="1">
    <location>
        <begin position="522"/>
        <end position="546"/>
    </location>
</feature>